<evidence type="ECO:0000313" key="1">
    <source>
        <dbReference type="EMBL" id="GBM03373.1"/>
    </source>
</evidence>
<name>A0A4Y2CG91_ARAVE</name>
<dbReference type="EMBL" id="BGPR01163150">
    <property type="protein sequence ID" value="GBM03373.1"/>
    <property type="molecule type" value="Genomic_DNA"/>
</dbReference>
<comment type="caution">
    <text evidence="1">The sequence shown here is derived from an EMBL/GenBank/DDBJ whole genome shotgun (WGS) entry which is preliminary data.</text>
</comment>
<reference evidence="1 2" key="1">
    <citation type="journal article" date="2019" name="Sci. Rep.">
        <title>Orb-weaving spider Araneus ventricosus genome elucidates the spidroin gene catalogue.</title>
        <authorList>
            <person name="Kono N."/>
            <person name="Nakamura H."/>
            <person name="Ohtoshi R."/>
            <person name="Moran D.A.P."/>
            <person name="Shinohara A."/>
            <person name="Yoshida Y."/>
            <person name="Fujiwara M."/>
            <person name="Mori M."/>
            <person name="Tomita M."/>
            <person name="Arakawa K."/>
        </authorList>
    </citation>
    <scope>NUCLEOTIDE SEQUENCE [LARGE SCALE GENOMIC DNA]</scope>
</reference>
<protein>
    <submittedName>
        <fullName evidence="1">Uncharacterized protein</fullName>
    </submittedName>
</protein>
<dbReference type="Proteomes" id="UP000499080">
    <property type="component" value="Unassembled WGS sequence"/>
</dbReference>
<gene>
    <name evidence="1" type="ORF">AVEN_212830_1</name>
</gene>
<sequence>MSVPKQNLPELSWELMLHWVPVLPEHKSHLNQFGWMWISPLRASALNQGFRWMLMDLGSPVLSINRSGISLGGMLMGLGSSKQSFEWAYGSEGYVASSESVWDGCYRIGFPFLKHKTALPMTLMELFLFQSIQIA</sequence>
<proteinExistence type="predicted"/>
<evidence type="ECO:0000313" key="2">
    <source>
        <dbReference type="Proteomes" id="UP000499080"/>
    </source>
</evidence>
<keyword evidence="2" id="KW-1185">Reference proteome</keyword>
<dbReference type="AlphaFoldDB" id="A0A4Y2CG91"/>
<organism evidence="1 2">
    <name type="scientific">Araneus ventricosus</name>
    <name type="common">Orbweaver spider</name>
    <name type="synonym">Epeira ventricosa</name>
    <dbReference type="NCBI Taxonomy" id="182803"/>
    <lineage>
        <taxon>Eukaryota</taxon>
        <taxon>Metazoa</taxon>
        <taxon>Ecdysozoa</taxon>
        <taxon>Arthropoda</taxon>
        <taxon>Chelicerata</taxon>
        <taxon>Arachnida</taxon>
        <taxon>Araneae</taxon>
        <taxon>Araneomorphae</taxon>
        <taxon>Entelegynae</taxon>
        <taxon>Araneoidea</taxon>
        <taxon>Araneidae</taxon>
        <taxon>Araneus</taxon>
    </lineage>
</organism>
<accession>A0A4Y2CG91</accession>